<accession>A0A316ACH5</accession>
<name>A0A316ACH5_9ACTN</name>
<dbReference type="EMBL" id="QGDQ01000004">
    <property type="protein sequence ID" value="PWJ55119.1"/>
    <property type="molecule type" value="Genomic_DNA"/>
</dbReference>
<gene>
    <name evidence="1" type="ORF">BXY45_10440</name>
</gene>
<comment type="caution">
    <text evidence="1">The sequence shown here is derived from an EMBL/GenBank/DDBJ whole genome shotgun (WGS) entry which is preliminary data.</text>
</comment>
<protein>
    <recommendedName>
        <fullName evidence="3">Glycosyl transferase family 2</fullName>
    </recommendedName>
</protein>
<dbReference type="OrthoDB" id="2369748at2"/>
<dbReference type="Proteomes" id="UP000245469">
    <property type="component" value="Unassembled WGS sequence"/>
</dbReference>
<dbReference type="AlphaFoldDB" id="A0A316ACH5"/>
<evidence type="ECO:0000313" key="2">
    <source>
        <dbReference type="Proteomes" id="UP000245469"/>
    </source>
</evidence>
<keyword evidence="2" id="KW-1185">Reference proteome</keyword>
<reference evidence="1 2" key="1">
    <citation type="submission" date="2018-03" db="EMBL/GenBank/DDBJ databases">
        <title>Genomic Encyclopedia of Archaeal and Bacterial Type Strains, Phase II (KMG-II): from individual species to whole genera.</title>
        <authorList>
            <person name="Goeker M."/>
        </authorList>
    </citation>
    <scope>NUCLEOTIDE SEQUENCE [LARGE SCALE GENOMIC DNA]</scope>
    <source>
        <strain evidence="1 2">DSM 44889</strain>
    </source>
</reference>
<organism evidence="1 2">
    <name type="scientific">Quadrisphaera granulorum</name>
    <dbReference type="NCBI Taxonomy" id="317664"/>
    <lineage>
        <taxon>Bacteria</taxon>
        <taxon>Bacillati</taxon>
        <taxon>Actinomycetota</taxon>
        <taxon>Actinomycetes</taxon>
        <taxon>Kineosporiales</taxon>
        <taxon>Kineosporiaceae</taxon>
        <taxon>Quadrisphaera</taxon>
    </lineage>
</organism>
<sequence length="300" mass="32445">MATSLALNPSGTRAFPLLPRRDSAAGRAVVTTAGLVERLDPSAMSLPLALRRSSTPPAVVTCVYRRRNADLVTALAGPEHERLASGTRWSSWALDESAPELAASTVGTGPGARLELHEAMLERAVPREDDYWVITDDDVRLPAGGMQLLLRVAAAAGLDVSGPSHSYTSFWSHRFTLKRPLSIARLTHFVEIGPIVVLSPRARAALLPLPTASVTGWGLESYWSSLRRPDLRCGLIDAVTVRHLTPMGTGYDAEAEYERGVEFAQSLGVDDFQADQRAMMTTVATWRPGQVSPPWVVRAG</sequence>
<proteinExistence type="predicted"/>
<dbReference type="RefSeq" id="WP_146211078.1">
    <property type="nucleotide sequence ID" value="NZ_QGDQ01000004.1"/>
</dbReference>
<evidence type="ECO:0000313" key="1">
    <source>
        <dbReference type="EMBL" id="PWJ55119.1"/>
    </source>
</evidence>
<evidence type="ECO:0008006" key="3">
    <source>
        <dbReference type="Google" id="ProtNLM"/>
    </source>
</evidence>